<dbReference type="InterPro" id="IPR012429">
    <property type="entry name" value="HGSNAT_cat"/>
</dbReference>
<feature type="transmembrane region" description="Helical" evidence="1">
    <location>
        <begin position="363"/>
        <end position="380"/>
    </location>
</feature>
<keyword evidence="4" id="KW-1185">Reference proteome</keyword>
<evidence type="ECO:0000313" key="3">
    <source>
        <dbReference type="EMBL" id="NKI90399.1"/>
    </source>
</evidence>
<dbReference type="PANTHER" id="PTHR40407:SF1">
    <property type="entry name" value="HEPARAN-ALPHA-GLUCOSAMINIDE N-ACETYLTRANSFERASE CATALYTIC DOMAIN-CONTAINING PROTEIN"/>
    <property type="match status" value="1"/>
</dbReference>
<evidence type="ECO:0000313" key="4">
    <source>
        <dbReference type="Proteomes" id="UP000717634"/>
    </source>
</evidence>
<dbReference type="PANTHER" id="PTHR40407">
    <property type="entry name" value="MEMBRANE PROTEIN-LIKE PROTEIN"/>
    <property type="match status" value="1"/>
</dbReference>
<dbReference type="EMBL" id="JAAVTK010000009">
    <property type="protein sequence ID" value="NKI90399.1"/>
    <property type="molecule type" value="Genomic_DNA"/>
</dbReference>
<feature type="transmembrane region" description="Helical" evidence="1">
    <location>
        <begin position="98"/>
        <end position="120"/>
    </location>
</feature>
<keyword evidence="1" id="KW-0812">Transmembrane</keyword>
<name>A0ABX1HJE3_9BACT</name>
<keyword evidence="1" id="KW-0472">Membrane</keyword>
<proteinExistence type="predicted"/>
<protein>
    <submittedName>
        <fullName evidence="3">Membrane protein</fullName>
    </submittedName>
</protein>
<feature type="transmembrane region" description="Helical" evidence="1">
    <location>
        <begin position="318"/>
        <end position="337"/>
    </location>
</feature>
<keyword evidence="1" id="KW-1133">Transmembrane helix</keyword>
<comment type="caution">
    <text evidence="3">The sequence shown here is derived from an EMBL/GenBank/DDBJ whole genome shotgun (WGS) entry which is preliminary data.</text>
</comment>
<feature type="transmembrane region" description="Helical" evidence="1">
    <location>
        <begin position="65"/>
        <end position="86"/>
    </location>
</feature>
<organism evidence="3 4">
    <name type="scientific">Hymenobacter artigasi</name>
    <dbReference type="NCBI Taxonomy" id="2719616"/>
    <lineage>
        <taxon>Bacteria</taxon>
        <taxon>Pseudomonadati</taxon>
        <taxon>Bacteroidota</taxon>
        <taxon>Cytophagia</taxon>
        <taxon>Cytophagales</taxon>
        <taxon>Hymenobacteraceae</taxon>
        <taxon>Hymenobacter</taxon>
    </lineage>
</organism>
<feature type="transmembrane region" description="Helical" evidence="1">
    <location>
        <begin position="154"/>
        <end position="178"/>
    </location>
</feature>
<dbReference type="Proteomes" id="UP000717634">
    <property type="component" value="Unassembled WGS sequence"/>
</dbReference>
<evidence type="ECO:0000256" key="1">
    <source>
        <dbReference type="SAM" id="Phobius"/>
    </source>
</evidence>
<feature type="transmembrane region" description="Helical" evidence="1">
    <location>
        <begin position="280"/>
        <end position="298"/>
    </location>
</feature>
<gene>
    <name evidence="3" type="ORF">HBN54_003003</name>
</gene>
<feature type="transmembrane region" description="Helical" evidence="1">
    <location>
        <begin position="126"/>
        <end position="147"/>
    </location>
</feature>
<accession>A0ABX1HJE3</accession>
<evidence type="ECO:0000259" key="2">
    <source>
        <dbReference type="Pfam" id="PF07786"/>
    </source>
</evidence>
<feature type="transmembrane region" description="Helical" evidence="1">
    <location>
        <begin position="198"/>
        <end position="221"/>
    </location>
</feature>
<dbReference type="Pfam" id="PF07786">
    <property type="entry name" value="HGSNAT_cat"/>
    <property type="match status" value="1"/>
</dbReference>
<reference evidence="3 4" key="1">
    <citation type="submission" date="2020-03" db="EMBL/GenBank/DDBJ databases">
        <title>Genomic Encyclopedia of Type Strains, Phase IV (KMG-V): Genome sequencing to study the core and pangenomes of soil and plant-associated prokaryotes.</title>
        <authorList>
            <person name="Whitman W."/>
        </authorList>
    </citation>
    <scope>NUCLEOTIDE SEQUENCE [LARGE SCALE GENOMIC DNA]</scope>
    <source>
        <strain evidence="3 4">1B</strain>
    </source>
</reference>
<feature type="transmembrane region" description="Helical" evidence="1">
    <location>
        <begin position="233"/>
        <end position="252"/>
    </location>
</feature>
<sequence>MSAAATYPHRMAGRATTPRVHAIDVVRGLAMVIMALDHIREFWSPMAVRAEDVAHASVLLFFTRWVTHFCAPTFVFLAGTSVFLYQQKQAGKGAVSRFLLTRGLWLVVLEIVVINFLLQWGAFDLILLQVIWAIGWGLVVLAGLIWLPRGVVAALALLVIAGHNALPNIQPVTAATLLPALVYDSPFLYQLTPRLPVLAAYTMLPWVAVLVAGYAIGPWFLVPLPARKRLLRLAGAGALLLFVLLRLSNWYGDPQPWSVQPRGPLYTALSFINVTKYPPSLLFLSLTLGTALLLLSVAEPAPGWLRRWLSTFGKVPMFYYLMHLVLISGGALLWTWAKFGQPYNLSFAPPGVPQPASYQPSLLRAYVVWAVVVLALYWPCRWYQGYKQRHSHWWLSYL</sequence>
<feature type="domain" description="Heparan-alpha-glucosaminide N-acetyltransferase catalytic" evidence="2">
    <location>
        <begin position="19"/>
        <end position="223"/>
    </location>
</feature>
<dbReference type="RefSeq" id="WP_168674006.1">
    <property type="nucleotide sequence ID" value="NZ_JAAVTK010000009.1"/>
</dbReference>